<dbReference type="Gene3D" id="3.40.1690.10">
    <property type="entry name" value="secretion proteins EscU"/>
    <property type="match status" value="1"/>
</dbReference>
<gene>
    <name evidence="5" type="ORF">ACFSJC_14045</name>
</gene>
<comment type="similarity">
    <text evidence="1">Belongs to the type III secretion exporter family.</text>
</comment>
<keyword evidence="3" id="KW-0653">Protein transport</keyword>
<dbReference type="PANTHER" id="PTHR30531">
    <property type="entry name" value="FLAGELLAR BIOSYNTHETIC PROTEIN FLHB"/>
    <property type="match status" value="1"/>
</dbReference>
<sequence>MKEKRPSLFAASKAVALRWDGKGAPQITATGSGTTAEQILQIAEAHDIPLQSDPALVEALAQIPVGEEIPKELYIAVAEVLAFIFMLEGIDPRQPDLRSPSQDA</sequence>
<protein>
    <recommendedName>
        <fullName evidence="2">Flagellar biosynthetic protein FlhB</fullName>
    </recommendedName>
</protein>
<dbReference type="InterPro" id="IPR029025">
    <property type="entry name" value="T3SS_substrate_exporter_C"/>
</dbReference>
<evidence type="ECO:0000256" key="4">
    <source>
        <dbReference type="ARBA" id="ARBA00025078"/>
    </source>
</evidence>
<dbReference type="Proteomes" id="UP001597337">
    <property type="component" value="Unassembled WGS sequence"/>
</dbReference>
<keyword evidence="3" id="KW-0813">Transport</keyword>
<comment type="function">
    <text evidence="4">Required for formation of the rod structure in the basal body of the flagellar apparatus. Together with FliI and FliH, may constitute the export apparatus of flagellin.</text>
</comment>
<evidence type="ECO:0000256" key="3">
    <source>
        <dbReference type="ARBA" id="ARBA00023225"/>
    </source>
</evidence>
<accession>A0ABW4YB64</accession>
<evidence type="ECO:0000256" key="1">
    <source>
        <dbReference type="ARBA" id="ARBA00010690"/>
    </source>
</evidence>
<evidence type="ECO:0000256" key="2">
    <source>
        <dbReference type="ARBA" id="ARBA00021622"/>
    </source>
</evidence>
<proteinExistence type="inferred from homology"/>
<dbReference type="RefSeq" id="WP_386027602.1">
    <property type="nucleotide sequence ID" value="NZ_JBHUHX010000039.1"/>
</dbReference>
<comment type="caution">
    <text evidence="5">The sequence shown here is derived from an EMBL/GenBank/DDBJ whole genome shotgun (WGS) entry which is preliminary data.</text>
</comment>
<dbReference type="Pfam" id="PF01312">
    <property type="entry name" value="Bac_export_2"/>
    <property type="match status" value="1"/>
</dbReference>
<evidence type="ECO:0000313" key="6">
    <source>
        <dbReference type="Proteomes" id="UP001597337"/>
    </source>
</evidence>
<keyword evidence="3" id="KW-1006">Bacterial flagellum protein export</keyword>
<keyword evidence="6" id="KW-1185">Reference proteome</keyword>
<dbReference type="InterPro" id="IPR006135">
    <property type="entry name" value="T3SS_substrate_exporter"/>
</dbReference>
<dbReference type="SUPFAM" id="SSF160544">
    <property type="entry name" value="EscU C-terminal domain-like"/>
    <property type="match status" value="1"/>
</dbReference>
<organism evidence="5 6">
    <name type="scientific">Thiorhodococcus fuscus</name>
    <dbReference type="NCBI Taxonomy" id="527200"/>
    <lineage>
        <taxon>Bacteria</taxon>
        <taxon>Pseudomonadati</taxon>
        <taxon>Pseudomonadota</taxon>
        <taxon>Gammaproteobacteria</taxon>
        <taxon>Chromatiales</taxon>
        <taxon>Chromatiaceae</taxon>
        <taxon>Thiorhodococcus</taxon>
    </lineage>
</organism>
<dbReference type="EMBL" id="JBHUHX010000039">
    <property type="protein sequence ID" value="MFD2112967.1"/>
    <property type="molecule type" value="Genomic_DNA"/>
</dbReference>
<reference evidence="6" key="1">
    <citation type="journal article" date="2019" name="Int. J. Syst. Evol. Microbiol.">
        <title>The Global Catalogue of Microorganisms (GCM) 10K type strain sequencing project: providing services to taxonomists for standard genome sequencing and annotation.</title>
        <authorList>
            <consortium name="The Broad Institute Genomics Platform"/>
            <consortium name="The Broad Institute Genome Sequencing Center for Infectious Disease"/>
            <person name="Wu L."/>
            <person name="Ma J."/>
        </authorList>
    </citation>
    <scope>NUCLEOTIDE SEQUENCE [LARGE SCALE GENOMIC DNA]</scope>
    <source>
        <strain evidence="6">KACC 12597</strain>
    </source>
</reference>
<dbReference type="PANTHER" id="PTHR30531:SF12">
    <property type="entry name" value="FLAGELLAR BIOSYNTHETIC PROTEIN FLHB"/>
    <property type="match status" value="1"/>
</dbReference>
<evidence type="ECO:0000313" key="5">
    <source>
        <dbReference type="EMBL" id="MFD2112967.1"/>
    </source>
</evidence>
<name>A0ABW4YB64_9GAMM</name>